<comment type="subcellular location">
    <subcellularLocation>
        <location evidence="1">Cell membrane</location>
        <topology evidence="1">Lipid-anchor</topology>
        <topology evidence="1">GPI-anchor</topology>
    </subcellularLocation>
</comment>
<evidence type="ECO:0000256" key="2">
    <source>
        <dbReference type="ARBA" id="ARBA00022622"/>
    </source>
</evidence>
<dbReference type="GO" id="GO:0009506">
    <property type="term" value="C:plasmodesma"/>
    <property type="evidence" value="ECO:0007669"/>
    <property type="project" value="UniProtKB-ARBA"/>
</dbReference>
<feature type="region of interest" description="Disordered" evidence="5">
    <location>
        <begin position="109"/>
        <end position="211"/>
    </location>
</feature>
<keyword evidence="4" id="KW-0449">Lipoprotein</keyword>
<feature type="signal peptide" evidence="6">
    <location>
        <begin position="1"/>
        <end position="19"/>
    </location>
</feature>
<feature type="region of interest" description="Disordered" evidence="5">
    <location>
        <begin position="312"/>
        <end position="344"/>
    </location>
</feature>
<sequence>MSVLLPLCLVLSMITYSNAAYCVCKDGNEQVLQKAIDYACGAGADCSQIQQNGACFQPNTVKNHCDVAVNSYYQKKASSGATCDFNGAAVISSSPPSIFDYFCSSSGTPSTGTPTTGTPSTGTPTTGTPSTGTPTTGTPSTGTPTTGTPSTGTPTTGTPTSGFPSTGTPSTGMPNSGTPANGMPTSSSSSVFPGTTLGPTGSGGFGDPNAGEKISVRTNTAFFLLTESPSLYAFLEPSLFSQKPLHDEASKAFDYRDLGKKYFNVLLLLNEIKCQYLSTYSFLEPFVHFHLIYRRRRRLLTEAAIAGKVQAMEKNQKKGHNKKGFNLKKHKKADPRQTNKGVNDEKPVLFQLGSIAMVSDARLKADPEITNSIPASPSLSSSSSSGNNNAKERKLSELQSSSNTFGSQVSGVTHASSVEPALLSSPSVQLMDREGSDQVSQRNSLPILERSLSAVSNDSLFSLSIGDNGITRDELFSYRDFKAGELLKSSELLSFCPSVDVPVDSSDIGKSFDLEDKASELLGSDSDDKSSTSEVSWRNLGDNSDEAPSSTQSVSSPITKKKKKKKKVKKKNTQQQKKRCSWLCCKDTGPCFSCCQWPNCDYDLSCCKRLKYCLCCCGLPQCCFSSCSLFFCCCSSSSKKLIDDEIAMQKPQKAEVKTSHKWFCCFPCCAS</sequence>
<evidence type="ECO:0000256" key="5">
    <source>
        <dbReference type="SAM" id="MobiDB-lite"/>
    </source>
</evidence>
<reference evidence="8" key="1">
    <citation type="submission" date="2021-01" db="EMBL/GenBank/DDBJ databases">
        <authorList>
            <consortium name="Genoscope - CEA"/>
            <person name="William W."/>
        </authorList>
    </citation>
    <scope>NUCLEOTIDE SEQUENCE</scope>
</reference>
<keyword evidence="3 6" id="KW-0732">Signal</keyword>
<dbReference type="GO" id="GO:0098552">
    <property type="term" value="C:side of membrane"/>
    <property type="evidence" value="ECO:0007669"/>
    <property type="project" value="UniProtKB-KW"/>
</dbReference>
<dbReference type="Gene3D" id="1.20.58.1040">
    <property type="match status" value="1"/>
</dbReference>
<feature type="domain" description="X8" evidence="7">
    <location>
        <begin position="20"/>
        <end position="105"/>
    </location>
</feature>
<feature type="compositionally biased region" description="Low complexity" evidence="5">
    <location>
        <begin position="371"/>
        <end position="389"/>
    </location>
</feature>
<feature type="region of interest" description="Disordered" evidence="5">
    <location>
        <begin position="521"/>
        <end position="570"/>
    </location>
</feature>
<gene>
    <name evidence="8" type="ORF">DARMORV10_C06P40620.1</name>
</gene>
<accession>A0A816QQ22</accession>
<feature type="compositionally biased region" description="Low complexity" evidence="5">
    <location>
        <begin position="109"/>
        <end position="179"/>
    </location>
</feature>
<evidence type="ECO:0000256" key="3">
    <source>
        <dbReference type="ARBA" id="ARBA00022729"/>
    </source>
</evidence>
<dbReference type="Proteomes" id="UP001295469">
    <property type="component" value="Chromosome C06"/>
</dbReference>
<proteinExistence type="predicted"/>
<dbReference type="PANTHER" id="PTHR31044:SF78">
    <property type="entry name" value="X8 DOMAIN-CONTAINING PROTEIN"/>
    <property type="match status" value="1"/>
</dbReference>
<feature type="chain" id="PRO_5032446701" evidence="6">
    <location>
        <begin position="20"/>
        <end position="671"/>
    </location>
</feature>
<dbReference type="GO" id="GO:0005886">
    <property type="term" value="C:plasma membrane"/>
    <property type="evidence" value="ECO:0007669"/>
    <property type="project" value="UniProtKB-SubCell"/>
</dbReference>
<feature type="compositionally biased region" description="Polar residues" evidence="5">
    <location>
        <begin position="397"/>
        <end position="411"/>
    </location>
</feature>
<feature type="compositionally biased region" description="Basic and acidic residues" evidence="5">
    <location>
        <begin position="334"/>
        <end position="344"/>
    </location>
</feature>
<keyword evidence="2" id="KW-0472">Membrane</keyword>
<protein>
    <submittedName>
        <fullName evidence="8">(rape) hypothetical protein</fullName>
    </submittedName>
</protein>
<feature type="compositionally biased region" description="Polar residues" evidence="5">
    <location>
        <begin position="546"/>
        <end position="558"/>
    </location>
</feature>
<evidence type="ECO:0000256" key="1">
    <source>
        <dbReference type="ARBA" id="ARBA00004609"/>
    </source>
</evidence>
<evidence type="ECO:0000259" key="7">
    <source>
        <dbReference type="SMART" id="SM00768"/>
    </source>
</evidence>
<keyword evidence="2" id="KW-0325">Glycoprotein</keyword>
<evidence type="ECO:0000256" key="4">
    <source>
        <dbReference type="ARBA" id="ARBA00023288"/>
    </source>
</evidence>
<feature type="compositionally biased region" description="Basic residues" evidence="5">
    <location>
        <begin position="559"/>
        <end position="570"/>
    </location>
</feature>
<dbReference type="AlphaFoldDB" id="A0A816QQ22"/>
<dbReference type="Pfam" id="PF07983">
    <property type="entry name" value="X8"/>
    <property type="match status" value="1"/>
</dbReference>
<name>A0A816QQ22_BRANA</name>
<dbReference type="PANTHER" id="PTHR31044">
    <property type="entry name" value="BETA-1,3 GLUCANASE"/>
    <property type="match status" value="1"/>
</dbReference>
<dbReference type="SMART" id="SM00768">
    <property type="entry name" value="X8"/>
    <property type="match status" value="1"/>
</dbReference>
<dbReference type="InterPro" id="IPR044788">
    <property type="entry name" value="X8_dom_prot"/>
</dbReference>
<feature type="region of interest" description="Disordered" evidence="5">
    <location>
        <begin position="369"/>
        <end position="411"/>
    </location>
</feature>
<organism evidence="8">
    <name type="scientific">Brassica napus</name>
    <name type="common">Rape</name>
    <dbReference type="NCBI Taxonomy" id="3708"/>
    <lineage>
        <taxon>Eukaryota</taxon>
        <taxon>Viridiplantae</taxon>
        <taxon>Streptophyta</taxon>
        <taxon>Embryophyta</taxon>
        <taxon>Tracheophyta</taxon>
        <taxon>Spermatophyta</taxon>
        <taxon>Magnoliopsida</taxon>
        <taxon>eudicotyledons</taxon>
        <taxon>Gunneridae</taxon>
        <taxon>Pentapetalae</taxon>
        <taxon>rosids</taxon>
        <taxon>malvids</taxon>
        <taxon>Brassicales</taxon>
        <taxon>Brassicaceae</taxon>
        <taxon>Brassiceae</taxon>
        <taxon>Brassica</taxon>
    </lineage>
</organism>
<evidence type="ECO:0000256" key="6">
    <source>
        <dbReference type="SAM" id="SignalP"/>
    </source>
</evidence>
<dbReference type="EMBL" id="HG994370">
    <property type="protein sequence ID" value="CAF2062919.1"/>
    <property type="molecule type" value="Genomic_DNA"/>
</dbReference>
<evidence type="ECO:0000313" key="8">
    <source>
        <dbReference type="EMBL" id="CAF2062919.1"/>
    </source>
</evidence>
<keyword evidence="2" id="KW-0336">GPI-anchor</keyword>
<dbReference type="InterPro" id="IPR012946">
    <property type="entry name" value="X8"/>
</dbReference>
<feature type="compositionally biased region" description="Polar residues" evidence="5">
    <location>
        <begin position="183"/>
        <end position="192"/>
    </location>
</feature>
<feature type="compositionally biased region" description="Basic residues" evidence="5">
    <location>
        <begin position="317"/>
        <end position="333"/>
    </location>
</feature>